<feature type="region of interest" description="Disordered" evidence="1">
    <location>
        <begin position="1"/>
        <end position="33"/>
    </location>
</feature>
<dbReference type="EMBL" id="JBHTIF010000001">
    <property type="protein sequence ID" value="MFD0724304.1"/>
    <property type="molecule type" value="Genomic_DNA"/>
</dbReference>
<sequence>MHAQIPQPCRPGTPDIACDSARDTASDPFPSSPFSPRMVWSADDLVEAVRLPLHCEAFAPSANDARLHRPRRTLRFLATPPLAARFRIGG</sequence>
<keyword evidence="3" id="KW-1185">Reference proteome</keyword>
<evidence type="ECO:0000313" key="2">
    <source>
        <dbReference type="EMBL" id="MFD0724304.1"/>
    </source>
</evidence>
<dbReference type="RefSeq" id="WP_386821974.1">
    <property type="nucleotide sequence ID" value="NZ_JBHTIF010000001.1"/>
</dbReference>
<accession>A0ABW2Y6Y6</accession>
<evidence type="ECO:0000256" key="1">
    <source>
        <dbReference type="SAM" id="MobiDB-lite"/>
    </source>
</evidence>
<gene>
    <name evidence="2" type="ORF">ACFQ0E_01705</name>
</gene>
<name>A0ABW2Y6Y6_9GAMM</name>
<organism evidence="2 3">
    <name type="scientific">Lysobacter brunescens</name>
    <dbReference type="NCBI Taxonomy" id="262323"/>
    <lineage>
        <taxon>Bacteria</taxon>
        <taxon>Pseudomonadati</taxon>
        <taxon>Pseudomonadota</taxon>
        <taxon>Gammaproteobacteria</taxon>
        <taxon>Lysobacterales</taxon>
        <taxon>Lysobacteraceae</taxon>
        <taxon>Lysobacter</taxon>
    </lineage>
</organism>
<dbReference type="Proteomes" id="UP001597110">
    <property type="component" value="Unassembled WGS sequence"/>
</dbReference>
<evidence type="ECO:0000313" key="3">
    <source>
        <dbReference type="Proteomes" id="UP001597110"/>
    </source>
</evidence>
<comment type="caution">
    <text evidence="2">The sequence shown here is derived from an EMBL/GenBank/DDBJ whole genome shotgun (WGS) entry which is preliminary data.</text>
</comment>
<reference evidence="3" key="1">
    <citation type="journal article" date="2019" name="Int. J. Syst. Evol. Microbiol.">
        <title>The Global Catalogue of Microorganisms (GCM) 10K type strain sequencing project: providing services to taxonomists for standard genome sequencing and annotation.</title>
        <authorList>
            <consortium name="The Broad Institute Genomics Platform"/>
            <consortium name="The Broad Institute Genome Sequencing Center for Infectious Disease"/>
            <person name="Wu L."/>
            <person name="Ma J."/>
        </authorList>
    </citation>
    <scope>NUCLEOTIDE SEQUENCE [LARGE SCALE GENOMIC DNA]</scope>
    <source>
        <strain evidence="3">CCUG 55585</strain>
    </source>
</reference>
<protein>
    <submittedName>
        <fullName evidence="2">Uncharacterized protein</fullName>
    </submittedName>
</protein>
<proteinExistence type="predicted"/>